<dbReference type="EMBL" id="JAKNHJ010000005">
    <property type="protein sequence ID" value="MCG4617526.1"/>
    <property type="molecule type" value="Genomic_DNA"/>
</dbReference>
<accession>A0AAJ1EXU9</accession>
<protein>
    <submittedName>
        <fullName evidence="1">Uncharacterized protein</fullName>
    </submittedName>
</protein>
<name>A0AAJ1EXU9_9ACTO</name>
<organism evidence="1 2">
    <name type="scientific">Varibaculum cambriense</name>
    <dbReference type="NCBI Taxonomy" id="184870"/>
    <lineage>
        <taxon>Bacteria</taxon>
        <taxon>Bacillati</taxon>
        <taxon>Actinomycetota</taxon>
        <taxon>Actinomycetes</taxon>
        <taxon>Actinomycetales</taxon>
        <taxon>Actinomycetaceae</taxon>
        <taxon>Varibaculum</taxon>
    </lineage>
</organism>
<evidence type="ECO:0000313" key="1">
    <source>
        <dbReference type="EMBL" id="MCG4617526.1"/>
    </source>
</evidence>
<dbReference type="Proteomes" id="UP001200537">
    <property type="component" value="Unassembled WGS sequence"/>
</dbReference>
<dbReference type="AlphaFoldDB" id="A0AAJ1EXU9"/>
<evidence type="ECO:0000313" key="2">
    <source>
        <dbReference type="Proteomes" id="UP001200537"/>
    </source>
</evidence>
<proteinExistence type="predicted"/>
<comment type="caution">
    <text evidence="1">The sequence shown here is derived from an EMBL/GenBank/DDBJ whole genome shotgun (WGS) entry which is preliminary data.</text>
</comment>
<gene>
    <name evidence="1" type="ORF">L0M99_03305</name>
</gene>
<dbReference type="RefSeq" id="WP_238127757.1">
    <property type="nucleotide sequence ID" value="NZ_JAKNHJ010000005.1"/>
</dbReference>
<reference evidence="1" key="1">
    <citation type="submission" date="2022-01" db="EMBL/GenBank/DDBJ databases">
        <title>Collection of gut derived symbiotic bacterial strains cultured from healthy donors.</title>
        <authorList>
            <person name="Lin H."/>
            <person name="Kohout C."/>
            <person name="Waligurski E."/>
            <person name="Pamer E.G."/>
        </authorList>
    </citation>
    <scope>NUCLEOTIDE SEQUENCE</scope>
    <source>
        <strain evidence="1">DFI.7.46</strain>
    </source>
</reference>
<sequence>MAEANKDLLVPWALDAGTDDAPEYTGRDLRDLFAVFFEPKSDTDPFIANPGILRGCTVSASSTEVNVQPGHCIVTTAGGSYLTGIKNPVTLPLSAPNATFSRIDLVALTIEETADKGRGAKIRVIEGTPNSSPREPQAPAGALILATIRVYVSGAPRVTPGVEASLAGASKKGDEQVTDYPFAPAVEYGQVQGTTLPGGAVLITVNVTMSGYGNEIATGMSGLTPWHGPLGDGENIWWCQLYRNGLSVLGDTPPQGTELMGSFVVKRQD</sequence>